<proteinExistence type="predicted"/>
<organism evidence="1 2">
    <name type="scientific">Candida maltosa (strain Xu316)</name>
    <name type="common">Yeast</name>
    <dbReference type="NCBI Taxonomy" id="1245528"/>
    <lineage>
        <taxon>Eukaryota</taxon>
        <taxon>Fungi</taxon>
        <taxon>Dikarya</taxon>
        <taxon>Ascomycota</taxon>
        <taxon>Saccharomycotina</taxon>
        <taxon>Pichiomycetes</taxon>
        <taxon>Debaryomycetaceae</taxon>
        <taxon>Candida/Lodderomyces clade</taxon>
        <taxon>Candida</taxon>
    </lineage>
</organism>
<evidence type="ECO:0000313" key="2">
    <source>
        <dbReference type="Proteomes" id="UP000011777"/>
    </source>
</evidence>
<dbReference type="Proteomes" id="UP000011777">
    <property type="component" value="Unassembled WGS sequence"/>
</dbReference>
<protein>
    <submittedName>
        <fullName evidence="1">Uncharacterized protein</fullName>
    </submittedName>
</protein>
<gene>
    <name evidence="1" type="ORF">G210_3019</name>
</gene>
<dbReference type="AlphaFoldDB" id="M3HHE8"/>
<evidence type="ECO:0000313" key="1">
    <source>
        <dbReference type="EMBL" id="EMG46722.1"/>
    </source>
</evidence>
<reference evidence="1 2" key="1">
    <citation type="submission" date="2013-02" db="EMBL/GenBank/DDBJ databases">
        <title>Genome sequence of Candida maltosa Xu316, a potential industrial strain for xylitol and ethanol production.</title>
        <authorList>
            <person name="Yu J."/>
            <person name="Wang Q."/>
            <person name="Geng X."/>
            <person name="Bao W."/>
            <person name="He P."/>
            <person name="Cai J."/>
        </authorList>
    </citation>
    <scope>NUCLEOTIDE SEQUENCE [LARGE SCALE GENOMIC DNA]</scope>
    <source>
        <strain evidence="2">Xu316</strain>
    </source>
</reference>
<name>M3HHE8_CANMX</name>
<sequence>QLADDTSPILETVIHPE</sequence>
<keyword evidence="2" id="KW-1185">Reference proteome</keyword>
<comment type="caution">
    <text evidence="1">The sequence shown here is derived from an EMBL/GenBank/DDBJ whole genome shotgun (WGS) entry which is preliminary data.</text>
</comment>
<accession>M3HHE8</accession>
<dbReference type="EMBL" id="AOGT01001900">
    <property type="protein sequence ID" value="EMG46722.1"/>
    <property type="molecule type" value="Genomic_DNA"/>
</dbReference>
<dbReference type="HOGENOM" id="CLU_222356_0_0_1"/>
<feature type="non-terminal residue" evidence="1">
    <location>
        <position position="1"/>
    </location>
</feature>